<evidence type="ECO:0000256" key="3">
    <source>
        <dbReference type="ARBA" id="ARBA00022801"/>
    </source>
</evidence>
<dbReference type="GO" id="GO:0016787">
    <property type="term" value="F:hydrolase activity"/>
    <property type="evidence" value="ECO:0007669"/>
    <property type="project" value="UniProtKB-KW"/>
</dbReference>
<dbReference type="Proteomes" id="UP000738431">
    <property type="component" value="Chromosome"/>
</dbReference>
<dbReference type="RefSeq" id="WP_221032671.1">
    <property type="nucleotide sequence ID" value="NZ_CP139781.1"/>
</dbReference>
<protein>
    <submittedName>
        <fullName evidence="5">Glycoside hydrolase family 3 C-terminal domain-containing protein</fullName>
    </submittedName>
</protein>
<dbReference type="InterPro" id="IPR001764">
    <property type="entry name" value="Glyco_hydro_3_N"/>
</dbReference>
<evidence type="ECO:0000256" key="1">
    <source>
        <dbReference type="ARBA" id="ARBA00005336"/>
    </source>
</evidence>
<dbReference type="InterPro" id="IPR002772">
    <property type="entry name" value="Glyco_hydro_3_C"/>
</dbReference>
<dbReference type="InterPro" id="IPR026891">
    <property type="entry name" value="Fn3-like"/>
</dbReference>
<organism evidence="5 6">
    <name type="scientific">Actomonas aquatica</name>
    <dbReference type="NCBI Taxonomy" id="2866162"/>
    <lineage>
        <taxon>Bacteria</taxon>
        <taxon>Pseudomonadati</taxon>
        <taxon>Verrucomicrobiota</taxon>
        <taxon>Opitutia</taxon>
        <taxon>Opitutales</taxon>
        <taxon>Opitutaceae</taxon>
        <taxon>Actomonas</taxon>
    </lineage>
</organism>
<dbReference type="Pfam" id="PF01915">
    <property type="entry name" value="Glyco_hydro_3_C"/>
    <property type="match status" value="1"/>
</dbReference>
<dbReference type="Pfam" id="PF14310">
    <property type="entry name" value="Fn3-like"/>
    <property type="match status" value="1"/>
</dbReference>
<keyword evidence="2" id="KW-0732">Signal</keyword>
<dbReference type="Gene3D" id="2.60.40.10">
    <property type="entry name" value="Immunoglobulins"/>
    <property type="match status" value="1"/>
</dbReference>
<dbReference type="InterPro" id="IPR013783">
    <property type="entry name" value="Ig-like_fold"/>
</dbReference>
<dbReference type="PANTHER" id="PTHR42721">
    <property type="entry name" value="SUGAR HYDROLASE-RELATED"/>
    <property type="match status" value="1"/>
</dbReference>
<dbReference type="SMART" id="SM01217">
    <property type="entry name" value="Fn3_like"/>
    <property type="match status" value="1"/>
</dbReference>
<dbReference type="InterPro" id="IPR017853">
    <property type="entry name" value="GH"/>
</dbReference>
<sequence length="708" mass="77192">MATDTAPFRNPDLPTEQRIDDLITRLTSAEKIDIIGFAPGNARLGLTYTPIAEGYHGVAQGGPSNWGKIKPTPTTQFPQAYGLASTWDPALLQRVAANQAEEARYLFQSPKYQRSGLLVMAPNADLARDPRWGRTEEVYGEDPYLAGTLAAAFARGLRGDDPRYLKATCLLKHFLANSNENGRFHTSSDFDERLWREYYAKAFHLAIRDGGARSMMLAYNAHNGTPCHLHPMVRDIVIGEWGLDGTICSDGGAVTHLVNSHQAFPSLTEASAAVIKAGVNHFLDRTDGILPALEQGLLTEADLDAAIRGRLRLCLDLGFFDPPERVPYSVIGHETDGTPEPWDRPATRALVREVTAKSIVLLRNEDHLLPLDPATVGSVAVVGPWANLTLLDWYSGTPPYQVTPRDGIEAYSAAPSMFEPSKFGVMWAGDMSDTAVKIASEADVAIVCLGNHPEGNAGWGRVTSPSEGKEEVDRASLDLDPAQLAFLQRVRAVNPRTVLALIANFPYTMPWAVQNVPAILQLTHASQEQGNGLADVLFGTVNPGGKTIQTWPKSINDLPPMLDYNIRHGRTYMYAEAEPQFPFGYGLSYTTFTLADASAQLSTDGATTTVTVQLTNTGDRPGDEVVQVYARYPQSAVDRPRQQLVGYARTPVEPGATVPVEITIPTREFAYWNIEAQAWTLESLPIELHLGTSSAELPLALTLTPPTP</sequence>
<dbReference type="EMBL" id="CP139781">
    <property type="protein sequence ID" value="WRQ85852.1"/>
    <property type="molecule type" value="Genomic_DNA"/>
</dbReference>
<comment type="similarity">
    <text evidence="1">Belongs to the glycosyl hydrolase 3 family.</text>
</comment>
<dbReference type="PANTHER" id="PTHR42721:SF3">
    <property type="entry name" value="BETA-D-XYLOSIDASE 5-RELATED"/>
    <property type="match status" value="1"/>
</dbReference>
<proteinExistence type="inferred from homology"/>
<dbReference type="Pfam" id="PF00933">
    <property type="entry name" value="Glyco_hydro_3"/>
    <property type="match status" value="1"/>
</dbReference>
<evidence type="ECO:0000259" key="4">
    <source>
        <dbReference type="SMART" id="SM01217"/>
    </source>
</evidence>
<evidence type="ECO:0000256" key="2">
    <source>
        <dbReference type="ARBA" id="ARBA00022729"/>
    </source>
</evidence>
<evidence type="ECO:0000313" key="6">
    <source>
        <dbReference type="Proteomes" id="UP000738431"/>
    </source>
</evidence>
<dbReference type="InterPro" id="IPR036881">
    <property type="entry name" value="Glyco_hydro_3_C_sf"/>
</dbReference>
<keyword evidence="3 5" id="KW-0378">Hydrolase</keyword>
<accession>A0ABZ1C3C8</accession>
<name>A0ABZ1C3C8_9BACT</name>
<dbReference type="InterPro" id="IPR036962">
    <property type="entry name" value="Glyco_hydro_3_N_sf"/>
</dbReference>
<reference evidence="5 6" key="2">
    <citation type="submission" date="2023-12" db="EMBL/GenBank/DDBJ databases">
        <title>Description of an unclassified Opitutus bacterium of Verrucomicrobiota.</title>
        <authorList>
            <person name="Zhang D.-F."/>
        </authorList>
    </citation>
    <scope>NUCLEOTIDE SEQUENCE [LARGE SCALE GENOMIC DNA]</scope>
    <source>
        <strain evidence="5 6">WL0086</strain>
    </source>
</reference>
<dbReference type="Gene3D" id="3.40.50.1700">
    <property type="entry name" value="Glycoside hydrolase family 3 C-terminal domain"/>
    <property type="match status" value="1"/>
</dbReference>
<keyword evidence="6" id="KW-1185">Reference proteome</keyword>
<gene>
    <name evidence="5" type="ORF">K1X11_013650</name>
</gene>
<dbReference type="InterPro" id="IPR044993">
    <property type="entry name" value="BXL"/>
</dbReference>
<dbReference type="PRINTS" id="PR00133">
    <property type="entry name" value="GLHYDRLASE3"/>
</dbReference>
<feature type="domain" description="Fibronectin type III-like" evidence="4">
    <location>
        <begin position="624"/>
        <end position="694"/>
    </location>
</feature>
<dbReference type="SUPFAM" id="SSF52279">
    <property type="entry name" value="Beta-D-glucan exohydrolase, C-terminal domain"/>
    <property type="match status" value="1"/>
</dbReference>
<dbReference type="Gene3D" id="3.20.20.300">
    <property type="entry name" value="Glycoside hydrolase, family 3, N-terminal domain"/>
    <property type="match status" value="1"/>
</dbReference>
<dbReference type="SUPFAM" id="SSF51445">
    <property type="entry name" value="(Trans)glycosidases"/>
    <property type="match status" value="1"/>
</dbReference>
<reference evidence="5 6" key="1">
    <citation type="submission" date="2021-08" db="EMBL/GenBank/DDBJ databases">
        <authorList>
            <person name="Zhang D."/>
            <person name="Zhang A."/>
            <person name="Wang L."/>
        </authorList>
    </citation>
    <scope>NUCLEOTIDE SEQUENCE [LARGE SCALE GENOMIC DNA]</scope>
    <source>
        <strain evidence="5 6">WL0086</strain>
    </source>
</reference>
<evidence type="ECO:0000313" key="5">
    <source>
        <dbReference type="EMBL" id="WRQ85852.1"/>
    </source>
</evidence>